<dbReference type="Pfam" id="PF02737">
    <property type="entry name" value="3HCDH_N"/>
    <property type="match status" value="1"/>
</dbReference>
<comment type="subcellular location">
    <subcellularLocation>
        <location evidence="1">Peroxisome</location>
    </subcellularLocation>
</comment>
<keyword evidence="13" id="KW-0456">Lyase</keyword>
<evidence type="ECO:0000256" key="10">
    <source>
        <dbReference type="ARBA" id="ARBA00023098"/>
    </source>
</evidence>
<dbReference type="InterPro" id="IPR006180">
    <property type="entry name" value="3-OHacyl-CoA_DH_CS"/>
</dbReference>
<dbReference type="EMBL" id="DRWN01000026">
    <property type="protein sequence ID" value="HHK68230.1"/>
    <property type="molecule type" value="Genomic_DNA"/>
</dbReference>
<evidence type="ECO:0000256" key="6">
    <source>
        <dbReference type="ARBA" id="ARBA00011245"/>
    </source>
</evidence>
<keyword evidence="9" id="KW-0520">NAD</keyword>
<dbReference type="GO" id="GO:0003857">
    <property type="term" value="F:(3S)-3-hydroxyacyl-CoA dehydrogenase (NAD+) activity"/>
    <property type="evidence" value="ECO:0007669"/>
    <property type="project" value="TreeGrafter"/>
</dbReference>
<evidence type="ECO:0000256" key="5">
    <source>
        <dbReference type="ARBA" id="ARBA00009463"/>
    </source>
</evidence>
<comment type="pathway">
    <text evidence="2">Lipid metabolism; fatty acid beta-oxidation.</text>
</comment>
<sequence>MGHGIAEVAALAGFDVVMVDVAEELLAKGLEKIRWSLDKFVEKKRITAEEAKAALNRIKTTLNLEEAALDADLVIEAVPEKISLKKEIFSKLSKTAPSRAILATNTSTLPITEIASATDCPDRVVGMHFFNPPPLMPLLEVIKGEKTREQTVEKAVEIGKKMGKTVVVCRKDVPGFIVNRILTPLLNLSCWMVAREGIKPVEIDSAVKYRAGFPMGLFELCDYSGIDVIHLASQSIKEREPNAPEPCPLFKELYEKGHYGQKSGKGFYEYRGGVYERPEIPREAGEKVDLVTIIAPAVNAAAWIVRNDVASVEDVETAVKLGLGWPKGVLEMADELGLDNIADALRKTAEKYGVFYEPDPLITQLVSEGKLGKKTGEGFHKYAASEKTAYSEILFERSPPITWITLNRPHRLNTITPKMIEELTDALLKAWHDNETRVVVLKGAGGRAFSAGADITAFTEIKTKADAERFLRDFQEVTNIIEAMPKPVVAGIDGYALGGGCELIQACDFRIASTRSELGQPEVNLGLIPGAGGTQRLPRLVGIAKALEIEMLGDRIKAEEAWRIGLVNKVVPPERFEEELRSFAERLASQAPLALKAIKQAVLLAREAPLSRGLAVERSFFADLLFTKDFMEGISAFFAKRKPEFKGE</sequence>
<dbReference type="SUPFAM" id="SSF48179">
    <property type="entry name" value="6-phosphogluconate dehydrogenase C-terminal domain-like"/>
    <property type="match status" value="2"/>
</dbReference>
<dbReference type="InterPro" id="IPR036291">
    <property type="entry name" value="NAD(P)-bd_dom_sf"/>
</dbReference>
<name>A0A7C5Q9P7_CALS0</name>
<dbReference type="PROSITE" id="PS00067">
    <property type="entry name" value="3HCDH"/>
    <property type="match status" value="1"/>
</dbReference>
<dbReference type="InterPro" id="IPR006108">
    <property type="entry name" value="3HC_DH_C"/>
</dbReference>
<dbReference type="GO" id="GO:0016853">
    <property type="term" value="F:isomerase activity"/>
    <property type="evidence" value="ECO:0007669"/>
    <property type="project" value="UniProtKB-KW"/>
</dbReference>
<dbReference type="InterPro" id="IPR029045">
    <property type="entry name" value="ClpP/crotonase-like_dom_sf"/>
</dbReference>
<evidence type="ECO:0000256" key="8">
    <source>
        <dbReference type="ARBA" id="ARBA00023002"/>
    </source>
</evidence>
<dbReference type="FunFam" id="3.90.226.10:FF:000009">
    <property type="entry name" value="Carnitinyl-CoA dehydratase"/>
    <property type="match status" value="1"/>
</dbReference>
<dbReference type="AlphaFoldDB" id="A0A7C5Q9P7"/>
<organism evidence="17">
    <name type="scientific">Caldiarchaeum subterraneum</name>
    <dbReference type="NCBI Taxonomy" id="311458"/>
    <lineage>
        <taxon>Archaea</taxon>
        <taxon>Nitrososphaerota</taxon>
        <taxon>Candidatus Caldarchaeales</taxon>
        <taxon>Candidatus Caldarchaeaceae</taxon>
        <taxon>Candidatus Caldarchaeum</taxon>
    </lineage>
</organism>
<dbReference type="Gene3D" id="3.90.226.10">
    <property type="entry name" value="2-enoyl-CoA Hydratase, Chain A, domain 1"/>
    <property type="match status" value="1"/>
</dbReference>
<reference evidence="17" key="1">
    <citation type="journal article" date="2020" name="mSystems">
        <title>Genome- and Community-Level Interaction Insights into Carbon Utilization and Element Cycling Functions of Hydrothermarchaeota in Hydrothermal Sediment.</title>
        <authorList>
            <person name="Zhou Z."/>
            <person name="Liu Y."/>
            <person name="Xu W."/>
            <person name="Pan J."/>
            <person name="Luo Z.H."/>
            <person name="Li M."/>
        </authorList>
    </citation>
    <scope>NUCLEOTIDE SEQUENCE [LARGE SCALE GENOMIC DNA]</scope>
    <source>
        <strain evidence="17">SpSt-1056</strain>
    </source>
</reference>
<keyword evidence="12" id="KW-0413">Isomerase</keyword>
<dbReference type="PANTHER" id="PTHR23309">
    <property type="entry name" value="3-HYDROXYACYL-COA DEHYROGENASE"/>
    <property type="match status" value="1"/>
</dbReference>
<evidence type="ECO:0000256" key="11">
    <source>
        <dbReference type="ARBA" id="ARBA00023140"/>
    </source>
</evidence>
<dbReference type="UniPathway" id="UPA00659"/>
<evidence type="ECO:0000259" key="15">
    <source>
        <dbReference type="Pfam" id="PF00725"/>
    </source>
</evidence>
<evidence type="ECO:0000313" key="17">
    <source>
        <dbReference type="EMBL" id="HHK68230.1"/>
    </source>
</evidence>
<accession>A0A7C5Q9P7</accession>
<dbReference type="Pfam" id="PF00378">
    <property type="entry name" value="ECH_1"/>
    <property type="match status" value="1"/>
</dbReference>
<evidence type="ECO:0000256" key="7">
    <source>
        <dbReference type="ARBA" id="ARBA00022832"/>
    </source>
</evidence>
<evidence type="ECO:0000256" key="13">
    <source>
        <dbReference type="ARBA" id="ARBA00023239"/>
    </source>
</evidence>
<dbReference type="GO" id="GO:0006635">
    <property type="term" value="P:fatty acid beta-oxidation"/>
    <property type="evidence" value="ECO:0007669"/>
    <property type="project" value="UniProtKB-UniPathway"/>
</dbReference>
<comment type="similarity">
    <text evidence="5">Belongs to the 3-hydroxyacyl-CoA dehydrogenase family.</text>
</comment>
<keyword evidence="10" id="KW-0443">Lipid metabolism</keyword>
<keyword evidence="11" id="KW-0576">Peroxisome</keyword>
<dbReference type="InterPro" id="IPR001753">
    <property type="entry name" value="Enoyl-CoA_hydra/iso"/>
</dbReference>
<dbReference type="SUPFAM" id="SSF51735">
    <property type="entry name" value="NAD(P)-binding Rossmann-fold domains"/>
    <property type="match status" value="1"/>
</dbReference>
<evidence type="ECO:0000256" key="2">
    <source>
        <dbReference type="ARBA" id="ARBA00005005"/>
    </source>
</evidence>
<dbReference type="Gene3D" id="1.10.1040.10">
    <property type="entry name" value="N-(1-d-carboxylethyl)-l-norvaline Dehydrogenase, domain 2"/>
    <property type="match status" value="2"/>
</dbReference>
<evidence type="ECO:0000256" key="1">
    <source>
        <dbReference type="ARBA" id="ARBA00004275"/>
    </source>
</evidence>
<comment type="caution">
    <text evidence="17">The sequence shown here is derived from an EMBL/GenBank/DDBJ whole genome shotgun (WGS) entry which is preliminary data.</text>
</comment>
<comment type="subunit">
    <text evidence="6">Monomer.</text>
</comment>
<evidence type="ECO:0000256" key="9">
    <source>
        <dbReference type="ARBA" id="ARBA00023027"/>
    </source>
</evidence>
<dbReference type="InterPro" id="IPR008927">
    <property type="entry name" value="6-PGluconate_DH-like_C_sf"/>
</dbReference>
<feature type="domain" description="3-hydroxyacyl-CoA dehydrogenase C-terminal" evidence="15">
    <location>
        <begin position="175"/>
        <end position="270"/>
    </location>
</feature>
<feature type="domain" description="3-hydroxyacyl-CoA dehydrogenase NAD binding" evidence="16">
    <location>
        <begin position="1"/>
        <end position="172"/>
    </location>
</feature>
<keyword evidence="7" id="KW-0276">Fatty acid metabolism</keyword>
<dbReference type="CDD" id="cd06558">
    <property type="entry name" value="crotonase-like"/>
    <property type="match status" value="1"/>
</dbReference>
<evidence type="ECO:0000259" key="16">
    <source>
        <dbReference type="Pfam" id="PF02737"/>
    </source>
</evidence>
<dbReference type="SUPFAM" id="SSF52096">
    <property type="entry name" value="ClpP/crotonase"/>
    <property type="match status" value="1"/>
</dbReference>
<feature type="domain" description="3-hydroxyacyl-CoA dehydrogenase C-terminal" evidence="15">
    <location>
        <begin position="293"/>
        <end position="382"/>
    </location>
</feature>
<comment type="similarity">
    <text evidence="4">In the N-terminal section; belongs to the enoyl-CoA hydratase/isomerase family.</text>
</comment>
<dbReference type="Gene3D" id="3.40.50.720">
    <property type="entry name" value="NAD(P)-binding Rossmann-like Domain"/>
    <property type="match status" value="1"/>
</dbReference>
<dbReference type="GO" id="GO:0004300">
    <property type="term" value="F:enoyl-CoA hydratase activity"/>
    <property type="evidence" value="ECO:0007669"/>
    <property type="project" value="UniProtKB-ARBA"/>
</dbReference>
<keyword evidence="14" id="KW-0511">Multifunctional enzyme</keyword>
<dbReference type="Pfam" id="PF00725">
    <property type="entry name" value="3HCDH"/>
    <property type="match status" value="2"/>
</dbReference>
<dbReference type="GO" id="GO:0070403">
    <property type="term" value="F:NAD+ binding"/>
    <property type="evidence" value="ECO:0007669"/>
    <property type="project" value="InterPro"/>
</dbReference>
<comment type="similarity">
    <text evidence="3">Belongs to the enoyl-CoA hydratase/isomerase family.</text>
</comment>
<dbReference type="InterPro" id="IPR006176">
    <property type="entry name" value="3-OHacyl-CoA_DH_NAD-bd"/>
</dbReference>
<proteinExistence type="inferred from homology"/>
<dbReference type="FunFam" id="1.10.12.10:FF:000001">
    <property type="entry name" value="Probable enoyl-CoA hydratase, mitochondrial"/>
    <property type="match status" value="1"/>
</dbReference>
<keyword evidence="8" id="KW-0560">Oxidoreductase</keyword>
<dbReference type="InterPro" id="IPR013328">
    <property type="entry name" value="6PGD_dom2"/>
</dbReference>
<gene>
    <name evidence="17" type="ORF">ENM11_03620</name>
</gene>
<evidence type="ECO:0000256" key="14">
    <source>
        <dbReference type="ARBA" id="ARBA00023268"/>
    </source>
</evidence>
<evidence type="ECO:0000256" key="4">
    <source>
        <dbReference type="ARBA" id="ARBA00008750"/>
    </source>
</evidence>
<evidence type="ECO:0000256" key="12">
    <source>
        <dbReference type="ARBA" id="ARBA00023235"/>
    </source>
</evidence>
<protein>
    <submittedName>
        <fullName evidence="17">3-hydroxyacyl-CoA dehydrogenase/enoyl-CoA hydratase family protein</fullName>
    </submittedName>
</protein>
<evidence type="ECO:0000256" key="3">
    <source>
        <dbReference type="ARBA" id="ARBA00005254"/>
    </source>
</evidence>
<dbReference type="PANTHER" id="PTHR23309:SF49">
    <property type="entry name" value="PEROXISOMAL BIFUNCTIONAL ENZYME"/>
    <property type="match status" value="1"/>
</dbReference>
<dbReference type="FunFam" id="3.40.50.720:FF:000009">
    <property type="entry name" value="Fatty oxidation complex, alpha subunit"/>
    <property type="match status" value="1"/>
</dbReference>